<feature type="domain" description="F-box" evidence="1">
    <location>
        <begin position="1"/>
        <end position="45"/>
    </location>
</feature>
<evidence type="ECO:0000313" key="3">
    <source>
        <dbReference type="EMBL" id="OTG17213.1"/>
    </source>
</evidence>
<evidence type="ECO:0000313" key="4">
    <source>
        <dbReference type="Proteomes" id="UP000215914"/>
    </source>
</evidence>
<dbReference type="Pfam" id="PF00646">
    <property type="entry name" value="F-box"/>
    <property type="match status" value="1"/>
</dbReference>
<sequence>MSDHIPFEIQSEIMKTLPLKSLIRFQSVCKSWKSRIHSSDFIAHYTGQQQHLLVRNFTCH</sequence>
<dbReference type="Gramene" id="mRNA:HanXRQr2_Chr15g0698651">
    <property type="protein sequence ID" value="mRNA:HanXRQr2_Chr15g0698651"/>
    <property type="gene ID" value="HanXRQr2_Chr15g0698651"/>
</dbReference>
<dbReference type="AlphaFoldDB" id="A0A251U2I7"/>
<evidence type="ECO:0000259" key="1">
    <source>
        <dbReference type="PROSITE" id="PS50181"/>
    </source>
</evidence>
<reference evidence="2" key="3">
    <citation type="submission" date="2020-06" db="EMBL/GenBank/DDBJ databases">
        <title>Helianthus annuus Genome sequencing and assembly Release 2.</title>
        <authorList>
            <person name="Gouzy J."/>
            <person name="Langlade N."/>
            <person name="Munos S."/>
        </authorList>
    </citation>
    <scope>NUCLEOTIDE SEQUENCE</scope>
    <source>
        <tissue evidence="2">Leaves</tissue>
    </source>
</reference>
<evidence type="ECO:0000313" key="2">
    <source>
        <dbReference type="EMBL" id="KAF5765008.1"/>
    </source>
</evidence>
<organism evidence="3 4">
    <name type="scientific">Helianthus annuus</name>
    <name type="common">Common sunflower</name>
    <dbReference type="NCBI Taxonomy" id="4232"/>
    <lineage>
        <taxon>Eukaryota</taxon>
        <taxon>Viridiplantae</taxon>
        <taxon>Streptophyta</taxon>
        <taxon>Embryophyta</taxon>
        <taxon>Tracheophyta</taxon>
        <taxon>Spermatophyta</taxon>
        <taxon>Magnoliopsida</taxon>
        <taxon>eudicotyledons</taxon>
        <taxon>Gunneridae</taxon>
        <taxon>Pentapetalae</taxon>
        <taxon>asterids</taxon>
        <taxon>campanulids</taxon>
        <taxon>Asterales</taxon>
        <taxon>Asteraceae</taxon>
        <taxon>Asteroideae</taxon>
        <taxon>Heliantheae alliance</taxon>
        <taxon>Heliantheae</taxon>
        <taxon>Helianthus</taxon>
    </lineage>
</organism>
<accession>A0A251U2I7</accession>
<reference evidence="3" key="2">
    <citation type="submission" date="2017-02" db="EMBL/GenBank/DDBJ databases">
        <title>Sunflower complete genome.</title>
        <authorList>
            <person name="Langlade N."/>
            <person name="Munos S."/>
        </authorList>
    </citation>
    <scope>NUCLEOTIDE SEQUENCE [LARGE SCALE GENOMIC DNA]</scope>
    <source>
        <tissue evidence="3">Leaves</tissue>
    </source>
</reference>
<dbReference type="SMART" id="SM00256">
    <property type="entry name" value="FBOX"/>
    <property type="match status" value="1"/>
</dbReference>
<keyword evidence="4" id="KW-1185">Reference proteome</keyword>
<reference evidence="2 4" key="1">
    <citation type="journal article" date="2017" name="Nature">
        <title>The sunflower genome provides insights into oil metabolism, flowering and Asterid evolution.</title>
        <authorList>
            <person name="Badouin H."/>
            <person name="Gouzy J."/>
            <person name="Grassa C.J."/>
            <person name="Murat F."/>
            <person name="Staton S.E."/>
            <person name="Cottret L."/>
            <person name="Lelandais-Briere C."/>
            <person name="Owens G.L."/>
            <person name="Carrere S."/>
            <person name="Mayjonade B."/>
            <person name="Legrand L."/>
            <person name="Gill N."/>
            <person name="Kane N.C."/>
            <person name="Bowers J.E."/>
            <person name="Hubner S."/>
            <person name="Bellec A."/>
            <person name="Berard A."/>
            <person name="Berges H."/>
            <person name="Blanchet N."/>
            <person name="Boniface M.C."/>
            <person name="Brunel D."/>
            <person name="Catrice O."/>
            <person name="Chaidir N."/>
            <person name="Claudel C."/>
            <person name="Donnadieu C."/>
            <person name="Faraut T."/>
            <person name="Fievet G."/>
            <person name="Helmstetter N."/>
            <person name="King M."/>
            <person name="Knapp S.J."/>
            <person name="Lai Z."/>
            <person name="Le Paslier M.C."/>
            <person name="Lippi Y."/>
            <person name="Lorenzon L."/>
            <person name="Mandel J.R."/>
            <person name="Marage G."/>
            <person name="Marchand G."/>
            <person name="Marquand E."/>
            <person name="Bret-Mestries E."/>
            <person name="Morien E."/>
            <person name="Nambeesan S."/>
            <person name="Nguyen T."/>
            <person name="Pegot-Espagnet P."/>
            <person name="Pouilly N."/>
            <person name="Raftis F."/>
            <person name="Sallet E."/>
            <person name="Schiex T."/>
            <person name="Thomas J."/>
            <person name="Vandecasteele C."/>
            <person name="Vares D."/>
            <person name="Vear F."/>
            <person name="Vautrin S."/>
            <person name="Crespi M."/>
            <person name="Mangin B."/>
            <person name="Burke J.M."/>
            <person name="Salse J."/>
            <person name="Munos S."/>
            <person name="Vincourt P."/>
            <person name="Rieseberg L.H."/>
            <person name="Langlade N.B."/>
        </authorList>
    </citation>
    <scope>NUCLEOTIDE SEQUENCE [LARGE SCALE GENOMIC DNA]</scope>
    <source>
        <strain evidence="4">cv. SF193</strain>
        <tissue evidence="2">Leaves</tissue>
    </source>
</reference>
<dbReference type="Proteomes" id="UP000215914">
    <property type="component" value="Chromosome 8"/>
</dbReference>
<dbReference type="InterPro" id="IPR036047">
    <property type="entry name" value="F-box-like_dom_sf"/>
</dbReference>
<dbReference type="InterPro" id="IPR001810">
    <property type="entry name" value="F-box_dom"/>
</dbReference>
<dbReference type="EMBL" id="MNCJ02000330">
    <property type="protein sequence ID" value="KAF5765008.1"/>
    <property type="molecule type" value="Genomic_DNA"/>
</dbReference>
<dbReference type="PANTHER" id="PTHR46301">
    <property type="entry name" value="F-BOX/KELCH-REPEAT PROTEIN"/>
    <property type="match status" value="1"/>
</dbReference>
<dbReference type="InParanoid" id="A0A251U2I7"/>
<gene>
    <name evidence="3" type="ORF">HannXRQ_Chr08g0209541</name>
    <name evidence="2" type="ORF">HanXRQr2_Chr15g0698651</name>
</gene>
<proteinExistence type="predicted"/>
<name>A0A251U2I7_HELAN</name>
<protein>
    <submittedName>
        <fullName evidence="2 3">F-box domain-containing protein</fullName>
    </submittedName>
</protein>
<dbReference type="PANTHER" id="PTHR46301:SF34">
    <property type="entry name" value="PROTEIN SUPPRESSOR OF NIM1 1-LIKE"/>
    <property type="match status" value="1"/>
</dbReference>
<dbReference type="EMBL" id="CM007897">
    <property type="protein sequence ID" value="OTG17213.1"/>
    <property type="molecule type" value="Genomic_DNA"/>
</dbReference>
<dbReference type="Gene3D" id="1.20.1280.50">
    <property type="match status" value="1"/>
</dbReference>
<dbReference type="PROSITE" id="PS50181">
    <property type="entry name" value="FBOX"/>
    <property type="match status" value="1"/>
</dbReference>
<dbReference type="SUPFAM" id="SSF81383">
    <property type="entry name" value="F-box domain"/>
    <property type="match status" value="1"/>
</dbReference>